<dbReference type="InterPro" id="IPR016181">
    <property type="entry name" value="Acyl_CoA_acyltransferase"/>
</dbReference>
<dbReference type="Proteomes" id="UP001055156">
    <property type="component" value="Unassembled WGS sequence"/>
</dbReference>
<dbReference type="RefSeq" id="WP_238311541.1">
    <property type="nucleotide sequence ID" value="NZ_BPQV01000007.1"/>
</dbReference>
<evidence type="ECO:0000256" key="1">
    <source>
        <dbReference type="SAM" id="MobiDB-lite"/>
    </source>
</evidence>
<evidence type="ECO:0000313" key="3">
    <source>
        <dbReference type="Proteomes" id="UP001055156"/>
    </source>
</evidence>
<feature type="region of interest" description="Disordered" evidence="1">
    <location>
        <begin position="1"/>
        <end position="28"/>
    </location>
</feature>
<proteinExistence type="predicted"/>
<name>A0ABQ4TBK7_METOR</name>
<dbReference type="Pfam" id="PF13444">
    <property type="entry name" value="Acetyltransf_5"/>
    <property type="match status" value="1"/>
</dbReference>
<dbReference type="SUPFAM" id="SSF55729">
    <property type="entry name" value="Acyl-CoA N-acyltransferases (Nat)"/>
    <property type="match status" value="1"/>
</dbReference>
<dbReference type="EMBL" id="BPQV01000007">
    <property type="protein sequence ID" value="GJE27741.1"/>
    <property type="molecule type" value="Genomic_DNA"/>
</dbReference>
<organism evidence="2 3">
    <name type="scientific">Methylobacterium organophilum</name>
    <dbReference type="NCBI Taxonomy" id="410"/>
    <lineage>
        <taxon>Bacteria</taxon>
        <taxon>Pseudomonadati</taxon>
        <taxon>Pseudomonadota</taxon>
        <taxon>Alphaproteobacteria</taxon>
        <taxon>Hyphomicrobiales</taxon>
        <taxon>Methylobacteriaceae</taxon>
        <taxon>Methylobacterium</taxon>
    </lineage>
</organism>
<protein>
    <recommendedName>
        <fullName evidence="4">GNAT family N-acetyltransferase</fullName>
    </recommendedName>
</protein>
<keyword evidence="3" id="KW-1185">Reference proteome</keyword>
<reference evidence="2" key="1">
    <citation type="journal article" date="2021" name="Front. Microbiol.">
        <title>Comprehensive Comparative Genomics and Phenotyping of Methylobacterium Species.</title>
        <authorList>
            <person name="Alessa O."/>
            <person name="Ogura Y."/>
            <person name="Fujitani Y."/>
            <person name="Takami H."/>
            <person name="Hayashi T."/>
            <person name="Sahin N."/>
            <person name="Tani A."/>
        </authorList>
    </citation>
    <scope>NUCLEOTIDE SEQUENCE</scope>
    <source>
        <strain evidence="2">NBRC 15689</strain>
    </source>
</reference>
<gene>
    <name evidence="2" type="ORF">LKMONMHP_2602</name>
</gene>
<reference evidence="2" key="2">
    <citation type="submission" date="2021-08" db="EMBL/GenBank/DDBJ databases">
        <authorList>
            <person name="Tani A."/>
            <person name="Ola A."/>
            <person name="Ogura Y."/>
            <person name="Katsura K."/>
            <person name="Hayashi T."/>
        </authorList>
    </citation>
    <scope>NUCLEOTIDE SEQUENCE</scope>
    <source>
        <strain evidence="2">NBRC 15689</strain>
    </source>
</reference>
<evidence type="ECO:0000313" key="2">
    <source>
        <dbReference type="EMBL" id="GJE27741.1"/>
    </source>
</evidence>
<sequence length="289" mass="30703">MPEGGEDGSVVLDRGTAGPDASGGLPAGMRAADPYRVVRARTVTELDAATRIRFEVYSRTMRFEGGFLPSLREVNGFDLLDTTDLFVAYRHGQPIATLRLLRPNGALARHHDTPLGLPLTLKGQLTGLPPGAVVAELGRAAVLPAYRGSPAIGRLYQAAYESSLRAGVSHWIGLALTGTDSAADAGIMMALLKRRGRLAAAPTLSLPKEDEGEGLKPAYGTAERLAARAGDLDGLVLPRAVEFHLGTGGAVIGAPLYDPVFREYMIPLFMALEDFPHSPLGRRYCGVYG</sequence>
<evidence type="ECO:0008006" key="4">
    <source>
        <dbReference type="Google" id="ProtNLM"/>
    </source>
</evidence>
<accession>A0ABQ4TBK7</accession>
<comment type="caution">
    <text evidence="2">The sequence shown here is derived from an EMBL/GenBank/DDBJ whole genome shotgun (WGS) entry which is preliminary data.</text>
</comment>
<dbReference type="Gene3D" id="3.40.630.30">
    <property type="match status" value="1"/>
</dbReference>